<reference evidence="2" key="1">
    <citation type="thesis" date="2021" institute="BYU ScholarsArchive" country="Provo, UT, USA">
        <title>Applications of and Algorithms for Genome Assembly and Genomic Analyses with an Emphasis on Marine Teleosts.</title>
        <authorList>
            <person name="Pickett B.D."/>
        </authorList>
    </citation>
    <scope>NUCLEOTIDE SEQUENCE</scope>
    <source>
        <strain evidence="2">HI-2016</strain>
    </source>
</reference>
<dbReference type="EMBL" id="JAFBMS010000263">
    <property type="protein sequence ID" value="KAG9332047.1"/>
    <property type="molecule type" value="Genomic_DNA"/>
</dbReference>
<protein>
    <submittedName>
        <fullName evidence="2">Uncharacterized protein</fullName>
    </submittedName>
</protein>
<organism evidence="2 3">
    <name type="scientific">Albula glossodonta</name>
    <name type="common">roundjaw bonefish</name>
    <dbReference type="NCBI Taxonomy" id="121402"/>
    <lineage>
        <taxon>Eukaryota</taxon>
        <taxon>Metazoa</taxon>
        <taxon>Chordata</taxon>
        <taxon>Craniata</taxon>
        <taxon>Vertebrata</taxon>
        <taxon>Euteleostomi</taxon>
        <taxon>Actinopterygii</taxon>
        <taxon>Neopterygii</taxon>
        <taxon>Teleostei</taxon>
        <taxon>Albuliformes</taxon>
        <taxon>Albulidae</taxon>
        <taxon>Albula</taxon>
    </lineage>
</organism>
<dbReference type="Proteomes" id="UP000824540">
    <property type="component" value="Unassembled WGS sequence"/>
</dbReference>
<gene>
    <name evidence="2" type="ORF">JZ751_016180</name>
</gene>
<dbReference type="AlphaFoldDB" id="A0A8T2N6B5"/>
<comment type="caution">
    <text evidence="2">The sequence shown here is derived from an EMBL/GenBank/DDBJ whole genome shotgun (WGS) entry which is preliminary data.</text>
</comment>
<proteinExistence type="predicted"/>
<evidence type="ECO:0000256" key="1">
    <source>
        <dbReference type="SAM" id="MobiDB-lite"/>
    </source>
</evidence>
<evidence type="ECO:0000313" key="3">
    <source>
        <dbReference type="Proteomes" id="UP000824540"/>
    </source>
</evidence>
<feature type="compositionally biased region" description="Basic and acidic residues" evidence="1">
    <location>
        <begin position="21"/>
        <end position="44"/>
    </location>
</feature>
<keyword evidence="3" id="KW-1185">Reference proteome</keyword>
<feature type="region of interest" description="Disordered" evidence="1">
    <location>
        <begin position="1"/>
        <end position="47"/>
    </location>
</feature>
<accession>A0A8T2N6B5</accession>
<sequence length="83" mass="9113">MLTHSEEAAKNVFPANSHQALRHDAELEDQSRARVSDCGTRVERGAGSVRSQNVRVTIGPTHLDGDTIFEKHSLAERFPSPSC</sequence>
<evidence type="ECO:0000313" key="2">
    <source>
        <dbReference type="EMBL" id="KAG9332047.1"/>
    </source>
</evidence>
<name>A0A8T2N6B5_9TELE</name>